<accession>K1WWJ2</accession>
<sequence>MAPPTPSASFSTLPTELVLNIVKHTESITDILTLYRVNRRFNYLVLPAIFERYITRAVNTWSENNIERALFEIFLWSIVHNQINLIRQLTTYTDLIDLKGLMMESYFVKNKKVTFLHFSLLMDAPNVAQHLMKYGADLMQEASEYPDLTCLALALGTHQVITQQELDAALRTSCSYALPRTTEFLLARGADSNAKSQSGQSPIHTTLAKKPRWGHFSELHGFLYRARPTSEHPRVWEQMIIDTAAVLQLYGADINCRTATSQSHQCDFKCWNSVSCCENGGQTPLHLAAANGFINAGRSVMLRTRYLAPVDDDGYTPLYYAIAHEQWDMTVYLLRKSKVNNPIVNEKYKSTLLHIACRFGMEALVFELLEVGAEVNAVDTCGRTPLHELLTQTLMERKSGVMRTLRTLSNFEADLNLRTAYAQTPKQMGERHEWATVRAMFTKFTWLDYLDPHTTDLPSAYGKPVAGVKAWNVESFPRAISKELGNLPRGYYRHANQEMSVQDAAMMTGYKKYKPRGKRNYQPDPKLIPNSTSGVQPATQETAATQRNHQLGNKPELKPLVSKKPAEERNAQAEQELPLKEKHRQHIFTIWEAERLEFDRKKAAASIGAALLPEPENTKPEQGVEGKVSSSQNVGQENIKLGRASEKEKQQASWSTSKATVPRQKVSENQQASWDTPRSTAPREASDKQQASWSILKAETTPEPRNDKPRQWH</sequence>
<dbReference type="Proteomes" id="UP000006753">
    <property type="component" value="Unassembled WGS sequence"/>
</dbReference>
<dbReference type="HOGENOM" id="CLU_387355_0_0_1"/>
<organism evidence="6 7">
    <name type="scientific">Marssonina brunnea f. sp. multigermtubi (strain MB_m1)</name>
    <name type="common">Marssonina leaf spot fungus</name>
    <dbReference type="NCBI Taxonomy" id="1072389"/>
    <lineage>
        <taxon>Eukaryota</taxon>
        <taxon>Fungi</taxon>
        <taxon>Dikarya</taxon>
        <taxon>Ascomycota</taxon>
        <taxon>Pezizomycotina</taxon>
        <taxon>Leotiomycetes</taxon>
        <taxon>Helotiales</taxon>
        <taxon>Drepanopezizaceae</taxon>
        <taxon>Drepanopeziza</taxon>
    </lineage>
</organism>
<dbReference type="InterPro" id="IPR036770">
    <property type="entry name" value="Ankyrin_rpt-contain_sf"/>
</dbReference>
<proteinExistence type="predicted"/>
<dbReference type="SMART" id="SM00248">
    <property type="entry name" value="ANK"/>
    <property type="match status" value="6"/>
</dbReference>
<dbReference type="SUPFAM" id="SSF81383">
    <property type="entry name" value="F-box domain"/>
    <property type="match status" value="1"/>
</dbReference>
<feature type="region of interest" description="Disordered" evidence="4">
    <location>
        <begin position="514"/>
        <end position="580"/>
    </location>
</feature>
<dbReference type="SUPFAM" id="SSF48403">
    <property type="entry name" value="Ankyrin repeat"/>
    <property type="match status" value="2"/>
</dbReference>
<keyword evidence="2 3" id="KW-0040">ANK repeat</keyword>
<protein>
    <submittedName>
        <fullName evidence="6">Putative ankyrin 2,3/unc44</fullName>
    </submittedName>
</protein>
<dbReference type="Pfam" id="PF12796">
    <property type="entry name" value="Ank_2"/>
    <property type="match status" value="1"/>
</dbReference>
<feature type="compositionally biased region" description="Polar residues" evidence="4">
    <location>
        <begin position="667"/>
        <end position="679"/>
    </location>
</feature>
<dbReference type="PROSITE" id="PS50088">
    <property type="entry name" value="ANK_REPEAT"/>
    <property type="match status" value="1"/>
</dbReference>
<dbReference type="PROSITE" id="PS50181">
    <property type="entry name" value="FBOX"/>
    <property type="match status" value="1"/>
</dbReference>
<evidence type="ECO:0000256" key="1">
    <source>
        <dbReference type="ARBA" id="ARBA00022737"/>
    </source>
</evidence>
<evidence type="ECO:0000256" key="4">
    <source>
        <dbReference type="SAM" id="MobiDB-lite"/>
    </source>
</evidence>
<dbReference type="PANTHER" id="PTHR24198">
    <property type="entry name" value="ANKYRIN REPEAT AND PROTEIN KINASE DOMAIN-CONTAINING PROTEIN"/>
    <property type="match status" value="1"/>
</dbReference>
<keyword evidence="1" id="KW-0677">Repeat</keyword>
<reference evidence="6 7" key="1">
    <citation type="journal article" date="2012" name="BMC Genomics">
        <title>Sequencing the genome of Marssonina brunnea reveals fungus-poplar co-evolution.</title>
        <authorList>
            <person name="Zhu S."/>
            <person name="Cao Y.-Z."/>
            <person name="Jiang C."/>
            <person name="Tan B.-Y."/>
            <person name="Wang Z."/>
            <person name="Feng S."/>
            <person name="Zhang L."/>
            <person name="Su X.-H."/>
            <person name="Brejova B."/>
            <person name="Vinar T."/>
            <person name="Xu M."/>
            <person name="Wang M.-X."/>
            <person name="Zhang S.-G."/>
            <person name="Huang M.-R."/>
            <person name="Wu R."/>
            <person name="Zhou Y."/>
        </authorList>
    </citation>
    <scope>NUCLEOTIDE SEQUENCE [LARGE SCALE GENOMIC DNA]</scope>
    <source>
        <strain evidence="6 7">MB_m1</strain>
    </source>
</reference>
<dbReference type="PRINTS" id="PR01415">
    <property type="entry name" value="ANKYRIN"/>
</dbReference>
<dbReference type="eggNOG" id="KOG0192">
    <property type="taxonomic scope" value="Eukaryota"/>
</dbReference>
<dbReference type="Pfam" id="PF00023">
    <property type="entry name" value="Ank"/>
    <property type="match status" value="1"/>
</dbReference>
<dbReference type="AlphaFoldDB" id="K1WWJ2"/>
<feature type="compositionally biased region" description="Basic and acidic residues" evidence="4">
    <location>
        <begin position="700"/>
        <end position="713"/>
    </location>
</feature>
<feature type="region of interest" description="Disordered" evidence="4">
    <location>
        <begin position="609"/>
        <end position="713"/>
    </location>
</feature>
<dbReference type="InParanoid" id="K1WWJ2"/>
<evidence type="ECO:0000313" key="7">
    <source>
        <dbReference type="Proteomes" id="UP000006753"/>
    </source>
</evidence>
<evidence type="ECO:0000313" key="6">
    <source>
        <dbReference type="EMBL" id="EKD17441.1"/>
    </source>
</evidence>
<dbReference type="InterPro" id="IPR002110">
    <property type="entry name" value="Ankyrin_rpt"/>
</dbReference>
<dbReference type="InterPro" id="IPR036047">
    <property type="entry name" value="F-box-like_dom_sf"/>
</dbReference>
<feature type="repeat" description="ANK" evidence="3">
    <location>
        <begin position="348"/>
        <end position="380"/>
    </location>
</feature>
<dbReference type="PANTHER" id="PTHR24198:SF165">
    <property type="entry name" value="ANKYRIN REPEAT-CONTAINING PROTEIN-RELATED"/>
    <property type="match status" value="1"/>
</dbReference>
<dbReference type="Gene3D" id="1.25.40.20">
    <property type="entry name" value="Ankyrin repeat-containing domain"/>
    <property type="match status" value="2"/>
</dbReference>
<name>K1WWJ2_MARBU</name>
<feature type="domain" description="F-box" evidence="5">
    <location>
        <begin position="7"/>
        <end position="53"/>
    </location>
</feature>
<dbReference type="PROSITE" id="PS50297">
    <property type="entry name" value="ANK_REP_REGION"/>
    <property type="match status" value="1"/>
</dbReference>
<dbReference type="KEGG" id="mbe:MBM_04302"/>
<evidence type="ECO:0000256" key="2">
    <source>
        <dbReference type="ARBA" id="ARBA00023043"/>
    </source>
</evidence>
<dbReference type="InterPro" id="IPR001810">
    <property type="entry name" value="F-box_dom"/>
</dbReference>
<dbReference type="EMBL" id="JH921436">
    <property type="protein sequence ID" value="EKD17441.1"/>
    <property type="molecule type" value="Genomic_DNA"/>
</dbReference>
<gene>
    <name evidence="6" type="ORF">MBM_04302</name>
</gene>
<evidence type="ECO:0000256" key="3">
    <source>
        <dbReference type="PROSITE-ProRule" id="PRU00023"/>
    </source>
</evidence>
<dbReference type="GeneID" id="18760237"/>
<evidence type="ECO:0000259" key="5">
    <source>
        <dbReference type="PROSITE" id="PS50181"/>
    </source>
</evidence>
<feature type="compositionally biased region" description="Polar residues" evidence="4">
    <location>
        <begin position="529"/>
        <end position="551"/>
    </location>
</feature>
<keyword evidence="7" id="KW-1185">Reference proteome</keyword>
<dbReference type="OrthoDB" id="539213at2759"/>